<dbReference type="Pfam" id="PF01033">
    <property type="entry name" value="Somatomedin_B"/>
    <property type="match status" value="1"/>
</dbReference>
<evidence type="ECO:0000256" key="2">
    <source>
        <dbReference type="ARBA" id="ARBA00023157"/>
    </source>
</evidence>
<feature type="chain" id="PRO_5037248921" evidence="4">
    <location>
        <begin position="24"/>
        <end position="437"/>
    </location>
</feature>
<evidence type="ECO:0000256" key="4">
    <source>
        <dbReference type="SAM" id="SignalP"/>
    </source>
</evidence>
<keyword evidence="3" id="KW-0325">Glycoprotein</keyword>
<keyword evidence="6" id="KW-1185">Reference proteome</keyword>
<accession>A0A915EWD4</accession>
<dbReference type="InterPro" id="IPR000884">
    <property type="entry name" value="TSP1_rpt"/>
</dbReference>
<dbReference type="Gene3D" id="4.10.410.20">
    <property type="match status" value="1"/>
</dbReference>
<dbReference type="InterPro" id="IPR001212">
    <property type="entry name" value="Somatomedin_B_dom"/>
</dbReference>
<dbReference type="FunFam" id="2.20.100.10:FF:000134">
    <property type="entry name" value="Uncharacterized protein"/>
    <property type="match status" value="1"/>
</dbReference>
<dbReference type="AlphaFoldDB" id="A0A915EWD4"/>
<dbReference type="SUPFAM" id="SSF90188">
    <property type="entry name" value="Somatomedin B domain"/>
    <property type="match status" value="1"/>
</dbReference>
<dbReference type="InterPro" id="IPR036383">
    <property type="entry name" value="TSP1_rpt_sf"/>
</dbReference>
<name>A0A915EWD4_9CEST</name>
<evidence type="ECO:0000259" key="5">
    <source>
        <dbReference type="PROSITE" id="PS50958"/>
    </source>
</evidence>
<dbReference type="InterPro" id="IPR039942">
    <property type="entry name" value="SBSPO"/>
</dbReference>
<dbReference type="SMART" id="SM00209">
    <property type="entry name" value="TSP1"/>
    <property type="match status" value="1"/>
</dbReference>
<dbReference type="WBParaSite" id="maker-E.canG7_contigs_4451-snap-gene-0.15-mRNA-1">
    <property type="protein sequence ID" value="maker-E.canG7_contigs_4451-snap-gene-0.15-mRNA-1"/>
    <property type="gene ID" value="EcG7_07268"/>
</dbReference>
<keyword evidence="1 4" id="KW-0732">Signal</keyword>
<evidence type="ECO:0000313" key="6">
    <source>
        <dbReference type="Proteomes" id="UP000887562"/>
    </source>
</evidence>
<evidence type="ECO:0000256" key="1">
    <source>
        <dbReference type="ARBA" id="ARBA00022729"/>
    </source>
</evidence>
<feature type="domain" description="SMB" evidence="5">
    <location>
        <begin position="84"/>
        <end position="108"/>
    </location>
</feature>
<reference evidence="7" key="1">
    <citation type="submission" date="2022-11" db="UniProtKB">
        <authorList>
            <consortium name="WormBaseParasite"/>
        </authorList>
    </citation>
    <scope>IDENTIFICATION</scope>
</reference>
<evidence type="ECO:0000256" key="3">
    <source>
        <dbReference type="ARBA" id="ARBA00023180"/>
    </source>
</evidence>
<sequence length="437" mass="50005">MQANLFTSAMRLVLLLLLLTVCSFNTEPADRSGSCRNHDGNPICCTGRTNCRGVLRVTHVSYSYTPRGYRLADSRRFLQHAARCFCDEYCLRTNDCCWDYRDVCAKPKINCGVSAWSRWSPCNRLCGKGNQTRTRSITREAANGGDQCPLLIESRTCSGFTCNRRRVGRSEYNSYRHMELPSEVANLLPVDGDIEETIKQFDMRWDIRRKLYYGRLIQQNKTDIPDPEPYSAYYEIIKSNDACKAGGAPPRRQEGGFQNPWGSSFERIYDLDHPWLSTALLRPGQQICATCYPKYMRPELGNRCPGTGYPGLTSRWRALNTFDCQGTFRMIIRVGSNPQRSFSLDLLILLFPIAAWTIHTSPCPSLLALSSTIHLVTVSFIRPMLSSTEKHEYGWMWKAIHLSFRSSILSERVYALFFYASPSREQNDAYVLLIFRP</sequence>
<dbReference type="PROSITE" id="PS50958">
    <property type="entry name" value="SMB_2"/>
    <property type="match status" value="1"/>
</dbReference>
<dbReference type="InterPro" id="IPR044004">
    <property type="entry name" value="TSP1_spondin_dom"/>
</dbReference>
<dbReference type="InterPro" id="IPR036024">
    <property type="entry name" value="Somatomedin_B-like_dom_sf"/>
</dbReference>
<feature type="signal peptide" evidence="4">
    <location>
        <begin position="1"/>
        <end position="23"/>
    </location>
</feature>
<dbReference type="PANTHER" id="PTHR20920:SF5">
    <property type="entry name" value="SMB DOMAIN-CONTAINING PROTEIN"/>
    <property type="match status" value="1"/>
</dbReference>
<organism evidence="6 7">
    <name type="scientific">Echinococcus canadensis</name>
    <dbReference type="NCBI Taxonomy" id="519352"/>
    <lineage>
        <taxon>Eukaryota</taxon>
        <taxon>Metazoa</taxon>
        <taxon>Spiralia</taxon>
        <taxon>Lophotrochozoa</taxon>
        <taxon>Platyhelminthes</taxon>
        <taxon>Cestoda</taxon>
        <taxon>Eucestoda</taxon>
        <taxon>Cyclophyllidea</taxon>
        <taxon>Taeniidae</taxon>
        <taxon>Echinococcus</taxon>
        <taxon>Echinococcus canadensis group</taxon>
    </lineage>
</organism>
<dbReference type="Gene3D" id="2.20.100.10">
    <property type="entry name" value="Thrombospondin type-1 (TSP1) repeat"/>
    <property type="match status" value="1"/>
</dbReference>
<dbReference type="SUPFAM" id="SSF82895">
    <property type="entry name" value="TSP-1 type 1 repeat"/>
    <property type="match status" value="1"/>
</dbReference>
<keyword evidence="2" id="KW-1015">Disulfide bond</keyword>
<dbReference type="PANTHER" id="PTHR20920">
    <property type="entry name" value="RPE-SPONDIN"/>
    <property type="match status" value="1"/>
</dbReference>
<dbReference type="PROSITE" id="PS00524">
    <property type="entry name" value="SMB_1"/>
    <property type="match status" value="1"/>
</dbReference>
<dbReference type="Proteomes" id="UP000887562">
    <property type="component" value="Unplaced"/>
</dbReference>
<evidence type="ECO:0000313" key="7">
    <source>
        <dbReference type="WBParaSite" id="maker-E.canG7_contigs_4451-snap-gene-0.15-mRNA-1"/>
    </source>
</evidence>
<dbReference type="PROSITE" id="PS50092">
    <property type="entry name" value="TSP1"/>
    <property type="match status" value="1"/>
</dbReference>
<proteinExistence type="predicted"/>
<protein>
    <submittedName>
        <fullName evidence="7">SMB domain-containing protein</fullName>
    </submittedName>
</protein>
<dbReference type="Pfam" id="PF19028">
    <property type="entry name" value="TSP1_spondin"/>
    <property type="match status" value="1"/>
</dbReference>